<reference evidence="3 4" key="1">
    <citation type="submission" date="2017-04" db="EMBL/GenBank/DDBJ databases">
        <title>In vitro and in silico characterization of Lactobacillus paraplantarum D2-1, a starter culture for soymilk fermentation.</title>
        <authorList>
            <person name="Endo A."/>
            <person name="Sasaki F."/>
            <person name="Maeno S."/>
            <person name="Kanesaki Y."/>
            <person name="Kubota E."/>
            <person name="Torres G.A."/>
            <person name="Tomita S."/>
            <person name="Nakagawa J."/>
        </authorList>
    </citation>
    <scope>NUCLEOTIDE SEQUENCE [LARGE SCALE GENOMIC DNA]</scope>
    <source>
        <strain evidence="3 4">D2-1</strain>
    </source>
</reference>
<feature type="transmembrane region" description="Helical" evidence="1">
    <location>
        <begin position="209"/>
        <end position="232"/>
    </location>
</feature>
<feature type="transmembrane region" description="Helical" evidence="1">
    <location>
        <begin position="124"/>
        <end position="142"/>
    </location>
</feature>
<evidence type="ECO:0000313" key="4">
    <source>
        <dbReference type="Proteomes" id="UP000236162"/>
    </source>
</evidence>
<dbReference type="Proteomes" id="UP000236162">
    <property type="component" value="Unassembled WGS sequence"/>
</dbReference>
<name>A0ABQ0NCM1_9LACO</name>
<evidence type="ECO:0000313" key="3">
    <source>
        <dbReference type="EMBL" id="GBF02766.1"/>
    </source>
</evidence>
<dbReference type="InterPro" id="IPR026870">
    <property type="entry name" value="Zinc_ribbon_dom"/>
</dbReference>
<keyword evidence="4" id="KW-1185">Reference proteome</keyword>
<feature type="transmembrane region" description="Helical" evidence="1">
    <location>
        <begin position="335"/>
        <end position="356"/>
    </location>
</feature>
<accession>A0ABQ0NCM1</accession>
<evidence type="ECO:0000259" key="2">
    <source>
        <dbReference type="Pfam" id="PF13240"/>
    </source>
</evidence>
<feature type="transmembrane region" description="Helical" evidence="1">
    <location>
        <begin position="182"/>
        <end position="203"/>
    </location>
</feature>
<dbReference type="PANTHER" id="PTHR36844:SF1">
    <property type="entry name" value="PROTEASE PRSW"/>
    <property type="match status" value="1"/>
</dbReference>
<comment type="caution">
    <text evidence="3">The sequence shown here is derived from an EMBL/GenBank/DDBJ whole genome shotgun (WGS) entry which is preliminary data.</text>
</comment>
<proteinExistence type="predicted"/>
<feature type="transmembrane region" description="Helical" evidence="1">
    <location>
        <begin position="148"/>
        <end position="170"/>
    </location>
</feature>
<dbReference type="Pfam" id="PF13240">
    <property type="entry name" value="Zn_Ribbon_1"/>
    <property type="match status" value="1"/>
</dbReference>
<feature type="transmembrane region" description="Helical" evidence="1">
    <location>
        <begin position="239"/>
        <end position="263"/>
    </location>
</feature>
<sequence length="366" mass="40135">MNEKIKFCSKCGQALEENAQFCTHCGFEVRGNTPKLETQAAPRERAQPAKSSQSIIDSATEQLNGWTGQRSTVKINLRSMFSEVFKSHTEREAEALFIAGTDTTTPSLKAVSASPVRPWLFSRVLLLLVLVVALLFGAVYLLGGEKMYTGMIFMSALTVPFSLLIMFFEINTFKNISVFKMMKIFMVGGVASVMTTMVLYQFVNVQRMTVFTAIIVAIVEETGKMIMIAYYVRHSKASFILNGLLIGAAIGAGFATFETAGYAQDYGSGVLLLRSVCALGSHTMWGAIGGAALVLAKGSGPLTSQTYRNGRFLRFFVLAIGLHALWDAPLPFEDFKLIALIVIAWITVLVLIDAGLREVRELQKSE</sequence>
<dbReference type="Pfam" id="PF13367">
    <property type="entry name" value="PrsW-protease"/>
    <property type="match status" value="1"/>
</dbReference>
<dbReference type="EMBL" id="BDOR01000014">
    <property type="protein sequence ID" value="GBF02766.1"/>
    <property type="molecule type" value="Genomic_DNA"/>
</dbReference>
<feature type="domain" description="Zinc-ribbon" evidence="2">
    <location>
        <begin position="7"/>
        <end position="29"/>
    </location>
</feature>
<keyword evidence="1" id="KW-1133">Transmembrane helix</keyword>
<dbReference type="PANTHER" id="PTHR36844">
    <property type="entry name" value="PROTEASE PRSW"/>
    <property type="match status" value="1"/>
</dbReference>
<dbReference type="InterPro" id="IPR026898">
    <property type="entry name" value="PrsW"/>
</dbReference>
<protein>
    <recommendedName>
        <fullName evidence="2">Zinc-ribbon domain-containing protein</fullName>
    </recommendedName>
</protein>
<dbReference type="RefSeq" id="WP_103127157.1">
    <property type="nucleotide sequence ID" value="NZ_BDOR01000014.1"/>
</dbReference>
<organism evidence="3 4">
    <name type="scientific">Lactiplantibacillus paraplantarum</name>
    <dbReference type="NCBI Taxonomy" id="60520"/>
    <lineage>
        <taxon>Bacteria</taxon>
        <taxon>Bacillati</taxon>
        <taxon>Bacillota</taxon>
        <taxon>Bacilli</taxon>
        <taxon>Lactobacillales</taxon>
        <taxon>Lactobacillaceae</taxon>
        <taxon>Lactiplantibacillus</taxon>
    </lineage>
</organism>
<keyword evidence="1" id="KW-0472">Membrane</keyword>
<feature type="transmembrane region" description="Helical" evidence="1">
    <location>
        <begin position="312"/>
        <end position="329"/>
    </location>
</feature>
<evidence type="ECO:0000256" key="1">
    <source>
        <dbReference type="SAM" id="Phobius"/>
    </source>
</evidence>
<gene>
    <name evidence="3" type="ORF">LPPLD21_02316</name>
</gene>
<keyword evidence="1" id="KW-0812">Transmembrane</keyword>
<feature type="transmembrane region" description="Helical" evidence="1">
    <location>
        <begin position="283"/>
        <end position="300"/>
    </location>
</feature>